<organism evidence="1 2">
    <name type="scientific">Fusobacterium nucleatum subsp. nucleatum (strain ATCC 23726 / VPI 4351)</name>
    <dbReference type="NCBI Taxonomy" id="525283"/>
    <lineage>
        <taxon>Bacteria</taxon>
        <taxon>Fusobacteriati</taxon>
        <taxon>Fusobacteriota</taxon>
        <taxon>Fusobacteriia</taxon>
        <taxon>Fusobacteriales</taxon>
        <taxon>Fusobacteriaceae</taxon>
        <taxon>Fusobacterium</taxon>
    </lineage>
</organism>
<proteinExistence type="predicted"/>
<dbReference type="AlphaFoldDB" id="D5RC14"/>
<protein>
    <submittedName>
        <fullName evidence="1">Toxin-antitoxin system, antitoxin component, ribbon-helix-helix domain protein</fullName>
    </submittedName>
</protein>
<accession>D5RC14</accession>
<comment type="caution">
    <text evidence="1">The sequence shown here is derived from an EMBL/GenBank/DDBJ whole genome shotgun (WGS) entry which is preliminary data.</text>
</comment>
<dbReference type="InterPro" id="IPR046257">
    <property type="entry name" value="DUF6290"/>
</dbReference>
<dbReference type="NCBIfam" id="NF046040">
    <property type="entry name" value="RelB_antitoxin"/>
    <property type="match status" value="1"/>
</dbReference>
<gene>
    <name evidence="1" type="ORF">HMPREF0397_0749</name>
</gene>
<dbReference type="Pfam" id="PF19807">
    <property type="entry name" value="DUF6290"/>
    <property type="match status" value="1"/>
</dbReference>
<evidence type="ECO:0000313" key="1">
    <source>
        <dbReference type="EMBL" id="EFG95581.1"/>
    </source>
</evidence>
<dbReference type="Proteomes" id="UP000003643">
    <property type="component" value="Unassembled WGS sequence"/>
</dbReference>
<dbReference type="EMBL" id="ADVK01000022">
    <property type="protein sequence ID" value="EFG95581.1"/>
    <property type="molecule type" value="Genomic_DNA"/>
</dbReference>
<sequence length="74" mass="8679">MNMGTTATLRLDETEKAIIQDYASSKGMTMSEFVKRVVLDYIEDEYDLKVYKEYLKEKENGSLKTYSHKEVWGE</sequence>
<evidence type="ECO:0000313" key="2">
    <source>
        <dbReference type="Proteomes" id="UP000003643"/>
    </source>
</evidence>
<reference evidence="1 2" key="1">
    <citation type="submission" date="2010-04" db="EMBL/GenBank/DDBJ databases">
        <authorList>
            <person name="Qin X."/>
            <person name="Bachman B."/>
            <person name="Battles P."/>
            <person name="Bell A."/>
            <person name="Bess C."/>
            <person name="Bickham C."/>
            <person name="Chaboub L."/>
            <person name="Chen D."/>
            <person name="Coyle M."/>
            <person name="Deiros D.R."/>
            <person name="Dinh H."/>
            <person name="Forbes L."/>
            <person name="Fowler G."/>
            <person name="Francisco L."/>
            <person name="Fu Q."/>
            <person name="Gubbala S."/>
            <person name="Hale W."/>
            <person name="Han Y."/>
            <person name="Hemphill L."/>
            <person name="Highlander S.K."/>
            <person name="Hirani K."/>
            <person name="Hogues M."/>
            <person name="Jackson L."/>
            <person name="Jakkamsetti A."/>
            <person name="Javaid M."/>
            <person name="Jiang H."/>
            <person name="Korchina V."/>
            <person name="Kovar C."/>
            <person name="Lara F."/>
            <person name="Lee S."/>
            <person name="Mata R."/>
            <person name="Mathew T."/>
            <person name="Moen C."/>
            <person name="Morales K."/>
            <person name="Munidasa M."/>
            <person name="Nazareth L."/>
            <person name="Ngo R."/>
            <person name="Nguyen L."/>
            <person name="Okwuonu G."/>
            <person name="Ongeri F."/>
            <person name="Patil S."/>
            <person name="Petrosino J."/>
            <person name="Pham C."/>
            <person name="Pham P."/>
            <person name="Pu L.-L."/>
            <person name="Puazo M."/>
            <person name="Raj R."/>
            <person name="Reid J."/>
            <person name="Rouhana J."/>
            <person name="Saada N."/>
            <person name="Shang Y."/>
            <person name="Simmons D."/>
            <person name="Thornton R."/>
            <person name="Warren J."/>
            <person name="Weissenberger G."/>
            <person name="Zhang J."/>
            <person name="Zhang L."/>
            <person name="Zhou C."/>
            <person name="Zhu D."/>
            <person name="Muzny D."/>
            <person name="Worley K."/>
            <person name="Gibbs R."/>
        </authorList>
    </citation>
    <scope>NUCLEOTIDE SEQUENCE [LARGE SCALE GENOMIC DNA]</scope>
    <source>
        <strain evidence="2">ATCC 23726 / VPI 4351</strain>
    </source>
</reference>
<name>D5RC14_FUSN2</name>